<dbReference type="Gene3D" id="3.40.50.1820">
    <property type="entry name" value="alpha/beta hydrolase"/>
    <property type="match status" value="1"/>
</dbReference>
<name>A0ABT8ZQK5_9SPHN</name>
<evidence type="ECO:0000259" key="1">
    <source>
        <dbReference type="Pfam" id="PF00561"/>
    </source>
</evidence>
<evidence type="ECO:0000313" key="3">
    <source>
        <dbReference type="Proteomes" id="UP001176471"/>
    </source>
</evidence>
<dbReference type="EMBL" id="JAUQOM010000008">
    <property type="protein sequence ID" value="MDO7836363.1"/>
    <property type="molecule type" value="Genomic_DNA"/>
</dbReference>
<dbReference type="InterPro" id="IPR050266">
    <property type="entry name" value="AB_hydrolase_sf"/>
</dbReference>
<dbReference type="GO" id="GO:0016787">
    <property type="term" value="F:hydrolase activity"/>
    <property type="evidence" value="ECO:0007669"/>
    <property type="project" value="UniProtKB-KW"/>
</dbReference>
<keyword evidence="3" id="KW-1185">Reference proteome</keyword>
<keyword evidence="2" id="KW-0378">Hydrolase</keyword>
<dbReference type="InterPro" id="IPR000073">
    <property type="entry name" value="AB_hydrolase_1"/>
</dbReference>
<dbReference type="Pfam" id="PF00561">
    <property type="entry name" value="Abhydrolase_1"/>
    <property type="match status" value="1"/>
</dbReference>
<comment type="caution">
    <text evidence="2">The sequence shown here is derived from an EMBL/GenBank/DDBJ whole genome shotgun (WGS) entry which is preliminary data.</text>
</comment>
<proteinExistence type="predicted"/>
<dbReference type="SUPFAM" id="SSF53474">
    <property type="entry name" value="alpha/beta-Hydrolases"/>
    <property type="match status" value="1"/>
</dbReference>
<accession>A0ABT8ZQK5</accession>
<sequence>MGGQIHYRHAGQGRAVILLGGAPRSGGQFEPVMEMLAAQGMLAIAPDIPGFGGSTAQPAGTTMEDRAECLVPVLDALGVDRAIVFGLHSGHKLGAAFAARHIDRTAGLIVAGKSHSIGVDQAQRNSTVRGAVLERYFINGADEVDGPDPMRGWTAQWRSLTKLWWDDAIHTAPDKILMLRALENRIIDDLAARRTVRDFYSANFAFDLSAALAAVRAPALIVEITSDGEDASIGRQGAGMAALMADAKICEIKETDPIGLFFHIGFDAVAHLIMTFAASLEH</sequence>
<gene>
    <name evidence="2" type="ORF">Q4610_15035</name>
</gene>
<dbReference type="InterPro" id="IPR029058">
    <property type="entry name" value="AB_hydrolase_fold"/>
</dbReference>
<reference evidence="2" key="1">
    <citation type="submission" date="2023-07" db="EMBL/GenBank/DDBJ databases">
        <title>Bacterial whole genome sequence for Sphingobium sp. HBC34.</title>
        <authorList>
            <person name="Le V."/>
            <person name="Ko S.-R."/>
            <person name="Ahn C.-Y."/>
            <person name="Oh H.-M."/>
        </authorList>
    </citation>
    <scope>NUCLEOTIDE SEQUENCE</scope>
    <source>
        <strain evidence="2">HBC34</strain>
    </source>
</reference>
<dbReference type="PANTHER" id="PTHR43798">
    <property type="entry name" value="MONOACYLGLYCEROL LIPASE"/>
    <property type="match status" value="1"/>
</dbReference>
<dbReference type="Proteomes" id="UP001176471">
    <property type="component" value="Unassembled WGS sequence"/>
</dbReference>
<evidence type="ECO:0000313" key="2">
    <source>
        <dbReference type="EMBL" id="MDO7836363.1"/>
    </source>
</evidence>
<organism evidence="2 3">
    <name type="scientific">Sphingobium cyanobacteriorum</name>
    <dbReference type="NCBI Taxonomy" id="3063954"/>
    <lineage>
        <taxon>Bacteria</taxon>
        <taxon>Pseudomonadati</taxon>
        <taxon>Pseudomonadota</taxon>
        <taxon>Alphaproteobacteria</taxon>
        <taxon>Sphingomonadales</taxon>
        <taxon>Sphingomonadaceae</taxon>
        <taxon>Sphingobium</taxon>
    </lineage>
</organism>
<feature type="domain" description="AB hydrolase-1" evidence="1">
    <location>
        <begin position="15"/>
        <end position="113"/>
    </location>
</feature>
<protein>
    <submittedName>
        <fullName evidence="2">Alpha/beta hydrolase</fullName>
    </submittedName>
</protein>